<reference evidence="8" key="1">
    <citation type="journal article" date="2018" name="Science">
        <title>Natural noncanonical protein splicing yields products with diverse ?-amino acid residues.</title>
        <authorList>
            <person name="Morinaka B.I."/>
            <person name="Lakis E."/>
            <person name="Verest M."/>
            <person name="Helf M.J."/>
            <person name="Scalvenzi T."/>
            <person name="Vagstad A.L."/>
            <person name="Sims J."/>
            <person name="Sunagawa S."/>
            <person name="Gugger M."/>
            <person name="Piel J."/>
        </authorList>
    </citation>
    <scope>NUCLEOTIDE SEQUENCE</scope>
    <source>
        <strain evidence="8">PCC 10023</strain>
    </source>
</reference>
<dbReference type="RefSeq" id="WP_414581496.1">
    <property type="nucleotide sequence ID" value="NZ_CAWUDP010000004.1"/>
</dbReference>
<evidence type="ECO:0000256" key="3">
    <source>
        <dbReference type="ARBA" id="ARBA00022692"/>
    </source>
</evidence>
<comment type="subcellular location">
    <subcellularLocation>
        <location evidence="1">Cell membrane</location>
        <topology evidence="1">Multi-pass membrane protein</topology>
    </subcellularLocation>
</comment>
<evidence type="ECO:0000256" key="4">
    <source>
        <dbReference type="ARBA" id="ARBA00022989"/>
    </source>
</evidence>
<organism evidence="8">
    <name type="scientific">Scytonema sp. PCC 10023</name>
    <dbReference type="NCBI Taxonomy" id="1680591"/>
    <lineage>
        <taxon>Bacteria</taxon>
        <taxon>Bacillati</taxon>
        <taxon>Cyanobacteriota</taxon>
        <taxon>Cyanophyceae</taxon>
        <taxon>Nostocales</taxon>
        <taxon>Scytonemataceae</taxon>
        <taxon>Scytonema</taxon>
    </lineage>
</organism>
<dbReference type="Pfam" id="PF13396">
    <property type="entry name" value="PLDc_N"/>
    <property type="match status" value="1"/>
</dbReference>
<evidence type="ECO:0000256" key="2">
    <source>
        <dbReference type="ARBA" id="ARBA00022475"/>
    </source>
</evidence>
<keyword evidence="2" id="KW-1003">Cell membrane</keyword>
<dbReference type="EMBL" id="MG373783">
    <property type="protein sequence ID" value="AVH79702.1"/>
    <property type="molecule type" value="Genomic_DNA"/>
</dbReference>
<evidence type="ECO:0000256" key="5">
    <source>
        <dbReference type="ARBA" id="ARBA00023136"/>
    </source>
</evidence>
<evidence type="ECO:0000313" key="8">
    <source>
        <dbReference type="EMBL" id="AVH79702.1"/>
    </source>
</evidence>
<evidence type="ECO:0000256" key="6">
    <source>
        <dbReference type="SAM" id="Phobius"/>
    </source>
</evidence>
<sequence length="100" mass="11487">MNRRQINMLGYGILGIVFFVLISLILSNHLGMSASLSTLLIFLLLATLFWIWVFIDCVTKEPNMGSHKIAWIITILFTNGFGALIYYIVRRPKRIKEIGR</sequence>
<dbReference type="InterPro" id="IPR027379">
    <property type="entry name" value="CLS_N"/>
</dbReference>
<keyword evidence="5 6" id="KW-0472">Membrane</keyword>
<feature type="transmembrane region" description="Helical" evidence="6">
    <location>
        <begin position="6"/>
        <end position="26"/>
    </location>
</feature>
<proteinExistence type="predicted"/>
<evidence type="ECO:0000256" key="1">
    <source>
        <dbReference type="ARBA" id="ARBA00004651"/>
    </source>
</evidence>
<dbReference type="AlphaFoldDB" id="A0A2P0ZGV8"/>
<feature type="transmembrane region" description="Helical" evidence="6">
    <location>
        <begin position="69"/>
        <end position="89"/>
    </location>
</feature>
<keyword evidence="4 6" id="KW-1133">Transmembrane helix</keyword>
<keyword evidence="3 6" id="KW-0812">Transmembrane</keyword>
<accession>A0A2P0ZGV8</accession>
<feature type="domain" description="Cardiolipin synthase N-terminal" evidence="7">
    <location>
        <begin position="49"/>
        <end position="91"/>
    </location>
</feature>
<feature type="transmembrane region" description="Helical" evidence="6">
    <location>
        <begin position="38"/>
        <end position="55"/>
    </location>
</feature>
<dbReference type="GO" id="GO:0005886">
    <property type="term" value="C:plasma membrane"/>
    <property type="evidence" value="ECO:0007669"/>
    <property type="project" value="UniProtKB-SubCell"/>
</dbReference>
<evidence type="ECO:0000259" key="7">
    <source>
        <dbReference type="Pfam" id="PF13396"/>
    </source>
</evidence>
<protein>
    <recommendedName>
        <fullName evidence="7">Cardiolipin synthase N-terminal domain-containing protein</fullName>
    </recommendedName>
</protein>
<name>A0A2P0ZGV8_9CYAN</name>